<feature type="transmembrane region" description="Helical" evidence="7">
    <location>
        <begin position="220"/>
        <end position="239"/>
    </location>
</feature>
<keyword evidence="3 7" id="KW-0812">Transmembrane</keyword>
<dbReference type="PANTHER" id="PTHR43731:SF14">
    <property type="entry name" value="PRESENILIN-ASSOCIATED RHOMBOID-LIKE PROTEIN, MITOCHONDRIAL"/>
    <property type="match status" value="1"/>
</dbReference>
<feature type="transmembrane region" description="Helical" evidence="7">
    <location>
        <begin position="122"/>
        <end position="143"/>
    </location>
</feature>
<name>A0A3S0IP81_9BACI</name>
<keyword evidence="9" id="KW-0645">Protease</keyword>
<protein>
    <submittedName>
        <fullName evidence="9">Rhomboid family intramembrane serine protease</fullName>
    </submittedName>
</protein>
<evidence type="ECO:0000313" key="10">
    <source>
        <dbReference type="Proteomes" id="UP000271374"/>
    </source>
</evidence>
<keyword evidence="6 7" id="KW-0472">Membrane</keyword>
<feature type="transmembrane region" description="Helical" evidence="7">
    <location>
        <begin position="12"/>
        <end position="38"/>
    </location>
</feature>
<keyword evidence="5 7" id="KW-1133">Transmembrane helix</keyword>
<dbReference type="AlphaFoldDB" id="A0A3S0IP81"/>
<dbReference type="InterPro" id="IPR035952">
    <property type="entry name" value="Rhomboid-like_sf"/>
</dbReference>
<feature type="transmembrane region" description="Helical" evidence="7">
    <location>
        <begin position="155"/>
        <end position="173"/>
    </location>
</feature>
<dbReference type="PANTHER" id="PTHR43731">
    <property type="entry name" value="RHOMBOID PROTEASE"/>
    <property type="match status" value="1"/>
</dbReference>
<dbReference type="GO" id="GO:0006508">
    <property type="term" value="P:proteolysis"/>
    <property type="evidence" value="ECO:0007669"/>
    <property type="project" value="UniProtKB-KW"/>
</dbReference>
<evidence type="ECO:0000313" key="9">
    <source>
        <dbReference type="EMBL" id="RTR28486.1"/>
    </source>
</evidence>
<dbReference type="GO" id="GO:0004252">
    <property type="term" value="F:serine-type endopeptidase activity"/>
    <property type="evidence" value="ECO:0007669"/>
    <property type="project" value="InterPro"/>
</dbReference>
<organism evidence="9 10">
    <name type="scientific">Bacillus yapensis</name>
    <dbReference type="NCBI Taxonomy" id="2492960"/>
    <lineage>
        <taxon>Bacteria</taxon>
        <taxon>Bacillati</taxon>
        <taxon>Bacillota</taxon>
        <taxon>Bacilli</taxon>
        <taxon>Bacillales</taxon>
        <taxon>Bacillaceae</taxon>
        <taxon>Bacillus</taxon>
    </lineage>
</organism>
<feature type="transmembrane region" description="Helical" evidence="7">
    <location>
        <begin position="66"/>
        <end position="86"/>
    </location>
</feature>
<accession>A0A3S0IP81</accession>
<comment type="caution">
    <text evidence="9">The sequence shown here is derived from an EMBL/GenBank/DDBJ whole genome shotgun (WGS) entry which is preliminary data.</text>
</comment>
<dbReference type="Proteomes" id="UP000271374">
    <property type="component" value="Unassembled WGS sequence"/>
</dbReference>
<proteinExistence type="inferred from homology"/>
<evidence type="ECO:0000256" key="7">
    <source>
        <dbReference type="SAM" id="Phobius"/>
    </source>
</evidence>
<evidence type="ECO:0000259" key="8">
    <source>
        <dbReference type="Pfam" id="PF01694"/>
    </source>
</evidence>
<feature type="transmembrane region" description="Helical" evidence="7">
    <location>
        <begin position="98"/>
        <end position="116"/>
    </location>
</feature>
<dbReference type="RefSeq" id="WP_126410045.1">
    <property type="nucleotide sequence ID" value="NZ_RXNT01000015.1"/>
</dbReference>
<dbReference type="Pfam" id="PF01694">
    <property type="entry name" value="Rhomboid"/>
    <property type="match status" value="1"/>
</dbReference>
<gene>
    <name evidence="9" type="ORF">EKG37_17225</name>
</gene>
<dbReference type="EMBL" id="RXNT01000015">
    <property type="protein sequence ID" value="RTR28486.1"/>
    <property type="molecule type" value="Genomic_DNA"/>
</dbReference>
<keyword evidence="4" id="KW-0378">Hydrolase</keyword>
<dbReference type="InterPro" id="IPR022764">
    <property type="entry name" value="Peptidase_S54_rhomboid_dom"/>
</dbReference>
<dbReference type="SUPFAM" id="SSF144091">
    <property type="entry name" value="Rhomboid-like"/>
    <property type="match status" value="1"/>
</dbReference>
<evidence type="ECO:0000256" key="5">
    <source>
        <dbReference type="ARBA" id="ARBA00022989"/>
    </source>
</evidence>
<evidence type="ECO:0000256" key="2">
    <source>
        <dbReference type="ARBA" id="ARBA00009045"/>
    </source>
</evidence>
<evidence type="ECO:0000256" key="4">
    <source>
        <dbReference type="ARBA" id="ARBA00022801"/>
    </source>
</evidence>
<sequence>MFVRTESFKEFIRYYPVVSFIVFLHILIYLLTVLPAIFPSKWIFETFMGVNLYIVQGEYWRLVTPIFLHSGFPHMLFNSFSLVLFGPALERILGKPRFITLYLGTGIIANVATLILEPLTFTHVGSSGAIFGLFGVYLAMVLLRKDLITRENSQVILTIAVVGVIMTFVQSNINIAAHIFGLISGFLLGAFQLGRGRELADSFKNVSYRRTRSSSGRPSFSSKTLIWIAIGVLAVLGLLGRF</sequence>
<dbReference type="GO" id="GO:0016020">
    <property type="term" value="C:membrane"/>
    <property type="evidence" value="ECO:0007669"/>
    <property type="project" value="UniProtKB-SubCell"/>
</dbReference>
<comment type="similarity">
    <text evidence="2">Belongs to the peptidase S54 family.</text>
</comment>
<comment type="subcellular location">
    <subcellularLocation>
        <location evidence="1">Membrane</location>
        <topology evidence="1">Multi-pass membrane protein</topology>
    </subcellularLocation>
</comment>
<feature type="domain" description="Peptidase S54 rhomboid" evidence="8">
    <location>
        <begin position="57"/>
        <end position="191"/>
    </location>
</feature>
<keyword evidence="10" id="KW-1185">Reference proteome</keyword>
<dbReference type="OrthoDB" id="9813074at2"/>
<evidence type="ECO:0000256" key="3">
    <source>
        <dbReference type="ARBA" id="ARBA00022692"/>
    </source>
</evidence>
<dbReference type="InterPro" id="IPR050925">
    <property type="entry name" value="Rhomboid_protease_S54"/>
</dbReference>
<evidence type="ECO:0000256" key="6">
    <source>
        <dbReference type="ARBA" id="ARBA00023136"/>
    </source>
</evidence>
<reference evidence="9 10" key="1">
    <citation type="submission" date="2018-12" db="EMBL/GenBank/DDBJ databases">
        <title>Bacillus yapensis draft genome sequence.</title>
        <authorList>
            <person name="Yu L."/>
            <person name="Xu X."/>
            <person name="Tang X."/>
        </authorList>
    </citation>
    <scope>NUCLEOTIDE SEQUENCE [LARGE SCALE GENOMIC DNA]</scope>
    <source>
        <strain evidence="9 10">XXST-01</strain>
    </source>
</reference>
<evidence type="ECO:0000256" key="1">
    <source>
        <dbReference type="ARBA" id="ARBA00004141"/>
    </source>
</evidence>
<dbReference type="Gene3D" id="1.20.1540.10">
    <property type="entry name" value="Rhomboid-like"/>
    <property type="match status" value="1"/>
</dbReference>